<dbReference type="EMBL" id="JAHQCS010000095">
    <property type="protein sequence ID" value="MBU9712215.1"/>
    <property type="molecule type" value="Genomic_DNA"/>
</dbReference>
<reference evidence="1 2" key="1">
    <citation type="submission" date="2021-06" db="EMBL/GenBank/DDBJ databases">
        <title>Bacillus sp. RD4P76, an endophyte from a halophyte.</title>
        <authorList>
            <person name="Sun J.-Q."/>
        </authorList>
    </citation>
    <scope>NUCLEOTIDE SEQUENCE [LARGE SCALE GENOMIC DNA]</scope>
    <source>
        <strain evidence="1 2">CGMCC 1.15917</strain>
    </source>
</reference>
<name>A0ABS6JFP2_9BACI</name>
<evidence type="ECO:0000313" key="2">
    <source>
        <dbReference type="Proteomes" id="UP000784880"/>
    </source>
</evidence>
<dbReference type="RefSeq" id="WP_217066403.1">
    <property type="nucleotide sequence ID" value="NZ_JAHQCS010000095.1"/>
</dbReference>
<organism evidence="1 2">
    <name type="scientific">Evansella tamaricis</name>
    <dbReference type="NCBI Taxonomy" id="2069301"/>
    <lineage>
        <taxon>Bacteria</taxon>
        <taxon>Bacillati</taxon>
        <taxon>Bacillota</taxon>
        <taxon>Bacilli</taxon>
        <taxon>Bacillales</taxon>
        <taxon>Bacillaceae</taxon>
        <taxon>Evansella</taxon>
    </lineage>
</organism>
<evidence type="ECO:0000313" key="1">
    <source>
        <dbReference type="EMBL" id="MBU9712215.1"/>
    </source>
</evidence>
<proteinExistence type="predicted"/>
<dbReference type="Proteomes" id="UP000784880">
    <property type="component" value="Unassembled WGS sequence"/>
</dbReference>
<gene>
    <name evidence="1" type="ORF">KS419_10720</name>
</gene>
<keyword evidence="2" id="KW-1185">Reference proteome</keyword>
<sequence>MEQSPVVFSNGVSARCFSYSEDIVCVEVEKDGKEFGSFCSDVKQFEEWDEEELVLLVEQHIKQTENALRQKKRRHPLYEDIEMQYYTHSSDVYCINIYEGDLEVSSFCTDRLTFEEWMEDKDSLIDVVKKLITKEN</sequence>
<protein>
    <submittedName>
        <fullName evidence="1">Uncharacterized protein</fullName>
    </submittedName>
</protein>
<comment type="caution">
    <text evidence="1">The sequence shown here is derived from an EMBL/GenBank/DDBJ whole genome shotgun (WGS) entry which is preliminary data.</text>
</comment>
<accession>A0ABS6JFP2</accession>